<name>A0AAD6GQ62_9EURO</name>
<keyword evidence="5" id="KW-0456">Lyase</keyword>
<feature type="region of interest" description="Disordered" evidence="6">
    <location>
        <begin position="1"/>
        <end position="21"/>
    </location>
</feature>
<dbReference type="EMBL" id="JAQJAC010000006">
    <property type="protein sequence ID" value="KAJ5580719.1"/>
    <property type="molecule type" value="Genomic_DNA"/>
</dbReference>
<comment type="cofactor">
    <cofactor evidence="1">
        <name>heme b</name>
        <dbReference type="ChEBI" id="CHEBI:60344"/>
    </cofactor>
</comment>
<feature type="region of interest" description="Disordered" evidence="6">
    <location>
        <begin position="204"/>
        <end position="248"/>
    </location>
</feature>
<organism evidence="7 8">
    <name type="scientific">Penicillium hetheringtonii</name>
    <dbReference type="NCBI Taxonomy" id="911720"/>
    <lineage>
        <taxon>Eukaryota</taxon>
        <taxon>Fungi</taxon>
        <taxon>Dikarya</taxon>
        <taxon>Ascomycota</taxon>
        <taxon>Pezizomycotina</taxon>
        <taxon>Eurotiomycetes</taxon>
        <taxon>Eurotiomycetidae</taxon>
        <taxon>Eurotiales</taxon>
        <taxon>Aspergillaceae</taxon>
        <taxon>Penicillium</taxon>
    </lineage>
</organism>
<evidence type="ECO:0000256" key="5">
    <source>
        <dbReference type="ARBA" id="ARBA00023239"/>
    </source>
</evidence>
<gene>
    <name evidence="7" type="ORF">N7450_007020</name>
</gene>
<evidence type="ECO:0000313" key="7">
    <source>
        <dbReference type="EMBL" id="KAJ5580719.1"/>
    </source>
</evidence>
<dbReference type="Proteomes" id="UP001216150">
    <property type="component" value="Unassembled WGS sequence"/>
</dbReference>
<keyword evidence="3" id="KW-0479">Metal-binding</keyword>
<feature type="compositionally biased region" description="Acidic residues" evidence="6">
    <location>
        <begin position="216"/>
        <end position="230"/>
    </location>
</feature>
<dbReference type="GO" id="GO:0016829">
    <property type="term" value="F:lyase activity"/>
    <property type="evidence" value="ECO:0007669"/>
    <property type="project" value="UniProtKB-KW"/>
</dbReference>
<keyword evidence="2" id="KW-0349">Heme</keyword>
<comment type="caution">
    <text evidence="7">The sequence shown here is derived from an EMBL/GenBank/DDBJ whole genome shotgun (WGS) entry which is preliminary data.</text>
</comment>
<keyword evidence="4" id="KW-0408">Iron</keyword>
<protein>
    <submittedName>
        <fullName evidence="7">Hem-containing dehydratase protein</fullName>
    </submittedName>
</protein>
<dbReference type="InterPro" id="IPR025702">
    <property type="entry name" value="OXD"/>
</dbReference>
<evidence type="ECO:0000256" key="4">
    <source>
        <dbReference type="ARBA" id="ARBA00023004"/>
    </source>
</evidence>
<proteinExistence type="predicted"/>
<accession>A0AAD6GQ62</accession>
<dbReference type="Pfam" id="PF13816">
    <property type="entry name" value="Dehydratase_hem"/>
    <property type="match status" value="1"/>
</dbReference>
<evidence type="ECO:0000256" key="1">
    <source>
        <dbReference type="ARBA" id="ARBA00001970"/>
    </source>
</evidence>
<evidence type="ECO:0000256" key="6">
    <source>
        <dbReference type="SAM" id="MobiDB-lite"/>
    </source>
</evidence>
<evidence type="ECO:0000256" key="3">
    <source>
        <dbReference type="ARBA" id="ARBA00022723"/>
    </source>
</evidence>
<dbReference type="GO" id="GO:0046872">
    <property type="term" value="F:metal ion binding"/>
    <property type="evidence" value="ECO:0007669"/>
    <property type="project" value="UniProtKB-KW"/>
</dbReference>
<sequence length="420" mass="47626">MVFESNARTYPLRQPPQHNPPPRLHLVFPEAQKHVFTAYIGIQLHQKTAPNNALLQFSDARRLIQSFLTRSKPLSTEQFIVLNDTPNHTQKQAEYSVSNFTTNQKYTSLIWVCYWDSKEAYKQALTQLNLCSIYHSLPAPVRPATGLWVESFVSEIARLETVYSETDYMPGLARLPGTSTTKHVHTGYWGAARDRIPGSGEDLFTGKVSFTNDDNERSEDPEEEEEDNEDEVPKKPLSSLGFSMKGTNPSDMIHIRSGQFWTNCSKEESTAYIENIEPKLRNGLSYLWNNPQESGSFGVRYLRNTLLDLNSQHEHEETETATETSNSMSNFLNSCPKESCVTAFFKNMTDLERWASEHPSHLAIHAGAISHARRFGDTRKFRTWHEVSVIRGGEAGFEYVNCIDGTGVECGMISVERTSL</sequence>
<evidence type="ECO:0000256" key="2">
    <source>
        <dbReference type="ARBA" id="ARBA00022617"/>
    </source>
</evidence>
<evidence type="ECO:0000313" key="8">
    <source>
        <dbReference type="Proteomes" id="UP001216150"/>
    </source>
</evidence>
<reference evidence="7 8" key="1">
    <citation type="journal article" date="2023" name="IMA Fungus">
        <title>Comparative genomic study of the Penicillium genus elucidates a diverse pangenome and 15 lateral gene transfer events.</title>
        <authorList>
            <person name="Petersen C."/>
            <person name="Sorensen T."/>
            <person name="Nielsen M.R."/>
            <person name="Sondergaard T.E."/>
            <person name="Sorensen J.L."/>
            <person name="Fitzpatrick D.A."/>
            <person name="Frisvad J.C."/>
            <person name="Nielsen K.L."/>
        </authorList>
    </citation>
    <scope>NUCLEOTIDE SEQUENCE [LARGE SCALE GENOMIC DNA]</scope>
    <source>
        <strain evidence="7 8">IBT 29057</strain>
    </source>
</reference>
<dbReference type="AlphaFoldDB" id="A0AAD6GQ62"/>
<keyword evidence="8" id="KW-1185">Reference proteome</keyword>